<accession>A0A9P9L452</accession>
<keyword evidence="1" id="KW-0472">Membrane</keyword>
<sequence>MWALPAAAKVQAQAHAWIPWRPWRLGSHGCIRMVVFLSSLAPLFCVSPVVLYVAGDGRPHHVLPLLGLAWPTPHSLFRAQSSTLEVH</sequence>
<gene>
    <name evidence="2" type="ORF">B0J15DRAFT_479737</name>
</gene>
<evidence type="ECO:0000313" key="2">
    <source>
        <dbReference type="EMBL" id="KAH7274425.1"/>
    </source>
</evidence>
<evidence type="ECO:0000313" key="3">
    <source>
        <dbReference type="Proteomes" id="UP000736672"/>
    </source>
</evidence>
<keyword evidence="3" id="KW-1185">Reference proteome</keyword>
<name>A0A9P9L452_FUSSL</name>
<comment type="caution">
    <text evidence="2">The sequence shown here is derived from an EMBL/GenBank/DDBJ whole genome shotgun (WGS) entry which is preliminary data.</text>
</comment>
<dbReference type="AlphaFoldDB" id="A0A9P9L452"/>
<dbReference type="Proteomes" id="UP000736672">
    <property type="component" value="Unassembled WGS sequence"/>
</dbReference>
<proteinExistence type="predicted"/>
<evidence type="ECO:0000256" key="1">
    <source>
        <dbReference type="SAM" id="Phobius"/>
    </source>
</evidence>
<reference evidence="2" key="1">
    <citation type="journal article" date="2021" name="Nat. Commun.">
        <title>Genetic determinants of endophytism in the Arabidopsis root mycobiome.</title>
        <authorList>
            <person name="Mesny F."/>
            <person name="Miyauchi S."/>
            <person name="Thiergart T."/>
            <person name="Pickel B."/>
            <person name="Atanasova L."/>
            <person name="Karlsson M."/>
            <person name="Huettel B."/>
            <person name="Barry K.W."/>
            <person name="Haridas S."/>
            <person name="Chen C."/>
            <person name="Bauer D."/>
            <person name="Andreopoulos W."/>
            <person name="Pangilinan J."/>
            <person name="LaButti K."/>
            <person name="Riley R."/>
            <person name="Lipzen A."/>
            <person name="Clum A."/>
            <person name="Drula E."/>
            <person name="Henrissat B."/>
            <person name="Kohler A."/>
            <person name="Grigoriev I.V."/>
            <person name="Martin F.M."/>
            <person name="Hacquard S."/>
        </authorList>
    </citation>
    <scope>NUCLEOTIDE SEQUENCE</scope>
    <source>
        <strain evidence="2">FSSC 5 MPI-SDFR-AT-0091</strain>
    </source>
</reference>
<keyword evidence="1" id="KW-0812">Transmembrane</keyword>
<protein>
    <submittedName>
        <fullName evidence="2">Uncharacterized protein</fullName>
    </submittedName>
</protein>
<organism evidence="2 3">
    <name type="scientific">Fusarium solani</name>
    <name type="common">Filamentous fungus</name>
    <dbReference type="NCBI Taxonomy" id="169388"/>
    <lineage>
        <taxon>Eukaryota</taxon>
        <taxon>Fungi</taxon>
        <taxon>Dikarya</taxon>
        <taxon>Ascomycota</taxon>
        <taxon>Pezizomycotina</taxon>
        <taxon>Sordariomycetes</taxon>
        <taxon>Hypocreomycetidae</taxon>
        <taxon>Hypocreales</taxon>
        <taxon>Nectriaceae</taxon>
        <taxon>Fusarium</taxon>
        <taxon>Fusarium solani species complex</taxon>
    </lineage>
</organism>
<keyword evidence="1" id="KW-1133">Transmembrane helix</keyword>
<dbReference type="EMBL" id="JAGTJS010000002">
    <property type="protein sequence ID" value="KAH7274425.1"/>
    <property type="molecule type" value="Genomic_DNA"/>
</dbReference>
<feature type="transmembrane region" description="Helical" evidence="1">
    <location>
        <begin position="30"/>
        <end position="54"/>
    </location>
</feature>